<evidence type="ECO:0000256" key="6">
    <source>
        <dbReference type="ARBA" id="ARBA00022781"/>
    </source>
</evidence>
<dbReference type="Pfam" id="PF00137">
    <property type="entry name" value="ATP-synt_C"/>
    <property type="match status" value="2"/>
</dbReference>
<reference evidence="14" key="1">
    <citation type="journal article" date="2023" name="Mol. Plant Microbe Interact.">
        <title>Elucidating the Obligate Nature and Biological Capacity of an Invasive Fungal Corn Pathogen.</title>
        <authorList>
            <person name="MacCready J.S."/>
            <person name="Roggenkamp E.M."/>
            <person name="Gdanetz K."/>
            <person name="Chilvers M.I."/>
        </authorList>
    </citation>
    <scope>NUCLEOTIDE SEQUENCE</scope>
    <source>
        <strain evidence="14">PM02</strain>
    </source>
</reference>
<dbReference type="InterPro" id="IPR002379">
    <property type="entry name" value="ATPase_proteolipid_c-like_dom"/>
</dbReference>
<organism evidence="14 15">
    <name type="scientific">Phyllachora maydis</name>
    <dbReference type="NCBI Taxonomy" id="1825666"/>
    <lineage>
        <taxon>Eukaryota</taxon>
        <taxon>Fungi</taxon>
        <taxon>Dikarya</taxon>
        <taxon>Ascomycota</taxon>
        <taxon>Pezizomycotina</taxon>
        <taxon>Sordariomycetes</taxon>
        <taxon>Sordariomycetidae</taxon>
        <taxon>Phyllachorales</taxon>
        <taxon>Phyllachoraceae</taxon>
        <taxon>Phyllachora</taxon>
    </lineage>
</organism>
<evidence type="ECO:0000256" key="12">
    <source>
        <dbReference type="RuleBase" id="RU363060"/>
    </source>
</evidence>
<accession>A0AAD9ID49</accession>
<evidence type="ECO:0000256" key="9">
    <source>
        <dbReference type="ARBA" id="ARBA00023136"/>
    </source>
</evidence>
<keyword evidence="5 12" id="KW-0812">Transmembrane</keyword>
<proteinExistence type="inferred from homology"/>
<name>A0AAD9ID49_9PEZI</name>
<feature type="transmembrane region" description="Helical" evidence="12">
    <location>
        <begin position="42"/>
        <end position="66"/>
    </location>
</feature>
<keyword evidence="6 12" id="KW-0375">Hydrogen ion transport</keyword>
<evidence type="ECO:0000256" key="3">
    <source>
        <dbReference type="ARBA" id="ARBA00022448"/>
    </source>
</evidence>
<evidence type="ECO:0000259" key="13">
    <source>
        <dbReference type="Pfam" id="PF00137"/>
    </source>
</evidence>
<dbReference type="Proteomes" id="UP001217918">
    <property type="component" value="Unassembled WGS sequence"/>
</dbReference>
<evidence type="ECO:0000256" key="8">
    <source>
        <dbReference type="ARBA" id="ARBA00023065"/>
    </source>
</evidence>
<keyword evidence="3 12" id="KW-0813">Transport</keyword>
<dbReference type="InterPro" id="IPR000245">
    <property type="entry name" value="ATPase_proteolipid_csu"/>
</dbReference>
<evidence type="ECO:0000256" key="4">
    <source>
        <dbReference type="ARBA" id="ARBA00022554"/>
    </source>
</evidence>
<dbReference type="GO" id="GO:0046961">
    <property type="term" value="F:proton-transporting ATPase activity, rotational mechanism"/>
    <property type="evidence" value="ECO:0007669"/>
    <property type="project" value="InterPro"/>
</dbReference>
<dbReference type="CDD" id="cd18175">
    <property type="entry name" value="ATP-synt_Vo_c_ATP6C_rpt1"/>
    <property type="match status" value="1"/>
</dbReference>
<keyword evidence="4 12" id="KW-0926">Vacuole</keyword>
<dbReference type="PRINTS" id="PR00122">
    <property type="entry name" value="VACATPASE"/>
</dbReference>
<dbReference type="NCBIfam" id="TIGR01100">
    <property type="entry name" value="V_ATP_synt_C"/>
    <property type="match status" value="1"/>
</dbReference>
<comment type="caution">
    <text evidence="14">The sequence shown here is derived from an EMBL/GenBank/DDBJ whole genome shotgun (WGS) entry which is preliminary data.</text>
</comment>
<evidence type="ECO:0000313" key="14">
    <source>
        <dbReference type="EMBL" id="KAK2075055.1"/>
    </source>
</evidence>
<evidence type="ECO:0000256" key="11">
    <source>
        <dbReference type="ARBA" id="ARBA00046480"/>
    </source>
</evidence>
<feature type="transmembrane region" description="Helical" evidence="12">
    <location>
        <begin position="163"/>
        <end position="188"/>
    </location>
</feature>
<keyword evidence="15" id="KW-1185">Reference proteome</keyword>
<dbReference type="CDD" id="cd18176">
    <property type="entry name" value="ATP-synt_Vo_c_ATP6C_rpt2"/>
    <property type="match status" value="1"/>
</dbReference>
<dbReference type="GO" id="GO:0033179">
    <property type="term" value="C:proton-transporting V-type ATPase, V0 domain"/>
    <property type="evidence" value="ECO:0007669"/>
    <property type="project" value="InterPro"/>
</dbReference>
<evidence type="ECO:0000256" key="5">
    <source>
        <dbReference type="ARBA" id="ARBA00022692"/>
    </source>
</evidence>
<dbReference type="FunFam" id="1.20.120.610:FF:000003">
    <property type="entry name" value="V-type proton ATPase proteolipid subunit"/>
    <property type="match status" value="1"/>
</dbReference>
<keyword evidence="9 12" id="KW-0472">Membrane</keyword>
<comment type="similarity">
    <text evidence="2 12">Belongs to the V-ATPase proteolipid subunit family.</text>
</comment>
<evidence type="ECO:0000313" key="15">
    <source>
        <dbReference type="Proteomes" id="UP001217918"/>
    </source>
</evidence>
<dbReference type="SUPFAM" id="SSF81333">
    <property type="entry name" value="F1F0 ATP synthase subunit C"/>
    <property type="match status" value="1"/>
</dbReference>
<dbReference type="Gene3D" id="1.20.120.610">
    <property type="entry name" value="lithium bound rotor ring of v- atpase"/>
    <property type="match status" value="1"/>
</dbReference>
<evidence type="ECO:0000256" key="7">
    <source>
        <dbReference type="ARBA" id="ARBA00022989"/>
    </source>
</evidence>
<dbReference type="InterPro" id="IPR011555">
    <property type="entry name" value="ATPase_proteolipid_su_C_euk"/>
</dbReference>
<dbReference type="GO" id="GO:0005774">
    <property type="term" value="C:vacuolar membrane"/>
    <property type="evidence" value="ECO:0007669"/>
    <property type="project" value="UniProtKB-SubCell"/>
</dbReference>
<feature type="domain" description="V-ATPase proteolipid subunit C-like" evidence="13">
    <location>
        <begin position="50"/>
        <end position="108"/>
    </location>
</feature>
<comment type="function">
    <text evidence="10">Proton-conducting pore forming subunit of the V0 complex of vacuolar(H+)-ATPase (V-ATPase), a multisubunit enzyme composed of a peripheral complex (V1) that hydrolyzes ATP and a membrane integral complex (V0) that translocates protons. V-ATPase is responsible for acidifying and maintaining the pH of intracellular compartments.</text>
</comment>
<sequence length="194" mass="20287">MSFVDFASQRILGGRPYSHPTELDLWPRMANVMAESALAPKFAPFIGMGGIAAAMIFGCFGAAYGTAKSGIGIAGVGTFRPDLIMKCLIPVVMSGIIAVYSLVISVLIAQDLIPPSQGKYSLFSGIMHLACGLSVGLTGLAAGYCIGIVGDMGVRSYMLQSRIFVGMVLILIFGEVLGLYGLIVALILNTKSKG</sequence>
<evidence type="ECO:0000256" key="1">
    <source>
        <dbReference type="ARBA" id="ARBA00004128"/>
    </source>
</evidence>
<feature type="transmembrane region" description="Helical" evidence="12">
    <location>
        <begin position="120"/>
        <end position="142"/>
    </location>
</feature>
<gene>
    <name evidence="14" type="ORF">P8C59_009213</name>
</gene>
<protein>
    <recommendedName>
        <fullName evidence="12">V-type proton ATPase proteolipid subunit</fullName>
    </recommendedName>
</protein>
<comment type="subunit">
    <text evidence="11 12">V-ATPase is a heteromultimeric enzyme composed of a peripheral catalytic V1 complex (components A to H) attached to an integral membrane V0 proton pore complex (components: a, c, c', c'', d, e, f and VOA1). The decameric c-ring forms the proton-conducting pore, and is composed of eight proteolipid subunits c, one subunit c' and one subunit c''.</text>
</comment>
<dbReference type="GO" id="GO:0000324">
    <property type="term" value="C:fungal-type vacuole"/>
    <property type="evidence" value="ECO:0007669"/>
    <property type="project" value="UniProtKB-ARBA"/>
</dbReference>
<evidence type="ECO:0000256" key="10">
    <source>
        <dbReference type="ARBA" id="ARBA00045519"/>
    </source>
</evidence>
<keyword evidence="7 12" id="KW-1133">Transmembrane helix</keyword>
<dbReference type="EMBL" id="JAQQPM010000009">
    <property type="protein sequence ID" value="KAK2075055.1"/>
    <property type="molecule type" value="Genomic_DNA"/>
</dbReference>
<comment type="function">
    <text evidence="12">Proton-conducting pore forming of the V0 complex of vacuolar(H+)-ATPase (V-ATPase), a multisubunit enzyme composed of a peripheral complex (V1) that hydrolyzes ATP and a membrane integral complex (V0) that translocates protons. V-ATPase is responsible for acidifying and maintaining the pH of intracellular compartments.</text>
</comment>
<feature type="transmembrane region" description="Helical" evidence="12">
    <location>
        <begin position="87"/>
        <end position="108"/>
    </location>
</feature>
<dbReference type="InterPro" id="IPR035921">
    <property type="entry name" value="F/V-ATP_Csub_sf"/>
</dbReference>
<dbReference type="AlphaFoldDB" id="A0AAD9ID49"/>
<feature type="domain" description="V-ATPase proteolipid subunit C-like" evidence="13">
    <location>
        <begin position="129"/>
        <end position="188"/>
    </location>
</feature>
<keyword evidence="8 12" id="KW-0406">Ion transport</keyword>
<evidence type="ECO:0000256" key="2">
    <source>
        <dbReference type="ARBA" id="ARBA00007296"/>
    </source>
</evidence>
<dbReference type="PANTHER" id="PTHR10263">
    <property type="entry name" value="V-TYPE PROTON ATPASE PROTEOLIPID SUBUNIT"/>
    <property type="match status" value="1"/>
</dbReference>
<comment type="subcellular location">
    <subcellularLocation>
        <location evidence="1 12">Vacuole membrane</location>
        <topology evidence="1 12">Multi-pass membrane protein</topology>
    </subcellularLocation>
</comment>